<evidence type="ECO:0000313" key="2">
    <source>
        <dbReference type="EMBL" id="CAK9146644.1"/>
    </source>
</evidence>
<protein>
    <submittedName>
        <fullName evidence="2">Uncharacterized protein</fullName>
    </submittedName>
</protein>
<feature type="region of interest" description="Disordered" evidence="1">
    <location>
        <begin position="67"/>
        <end position="99"/>
    </location>
</feature>
<keyword evidence="3" id="KW-1185">Reference proteome</keyword>
<dbReference type="EMBL" id="CAUOFW020001602">
    <property type="protein sequence ID" value="CAK9146644.1"/>
    <property type="molecule type" value="Genomic_DNA"/>
</dbReference>
<dbReference type="InterPro" id="IPR051144">
    <property type="entry name" value="Formin_homology_domain"/>
</dbReference>
<dbReference type="PANTHER" id="PTHR45733:SF8">
    <property type="entry name" value="FORMIN-J"/>
    <property type="match status" value="1"/>
</dbReference>
<name>A0ABC8RNX4_9AQUA</name>
<dbReference type="Proteomes" id="UP001642360">
    <property type="component" value="Unassembled WGS sequence"/>
</dbReference>
<organism evidence="2 3">
    <name type="scientific">Ilex paraguariensis</name>
    <name type="common">yerba mate</name>
    <dbReference type="NCBI Taxonomy" id="185542"/>
    <lineage>
        <taxon>Eukaryota</taxon>
        <taxon>Viridiplantae</taxon>
        <taxon>Streptophyta</taxon>
        <taxon>Embryophyta</taxon>
        <taxon>Tracheophyta</taxon>
        <taxon>Spermatophyta</taxon>
        <taxon>Magnoliopsida</taxon>
        <taxon>eudicotyledons</taxon>
        <taxon>Gunneridae</taxon>
        <taxon>Pentapetalae</taxon>
        <taxon>asterids</taxon>
        <taxon>campanulids</taxon>
        <taxon>Aquifoliales</taxon>
        <taxon>Aquifoliaceae</taxon>
        <taxon>Ilex</taxon>
    </lineage>
</organism>
<dbReference type="InterPro" id="IPR042201">
    <property type="entry name" value="FH2_Formin_sf"/>
</dbReference>
<evidence type="ECO:0000256" key="1">
    <source>
        <dbReference type="SAM" id="MobiDB-lite"/>
    </source>
</evidence>
<feature type="compositionally biased region" description="Basic and acidic residues" evidence="1">
    <location>
        <begin position="67"/>
        <end position="85"/>
    </location>
</feature>
<evidence type="ECO:0000313" key="3">
    <source>
        <dbReference type="Proteomes" id="UP001642360"/>
    </source>
</evidence>
<sequence>MEGNVSFELFGIRFCGKYHISLSYNSNYYTSIVSTLLNFVRMFVRAHDENCKQLEFEKKKALKEAENEKVKLSASKKDQDNEKMKTNAPKASKHLIPTQ</sequence>
<dbReference type="PANTHER" id="PTHR45733">
    <property type="entry name" value="FORMIN-J"/>
    <property type="match status" value="1"/>
</dbReference>
<dbReference type="SUPFAM" id="SSF101447">
    <property type="entry name" value="Formin homology 2 domain (FH2 domain)"/>
    <property type="match status" value="1"/>
</dbReference>
<comment type="caution">
    <text evidence="2">The sequence shown here is derived from an EMBL/GenBank/DDBJ whole genome shotgun (WGS) entry which is preliminary data.</text>
</comment>
<proteinExistence type="predicted"/>
<dbReference type="AlphaFoldDB" id="A0ABC8RNX4"/>
<reference evidence="2 3" key="1">
    <citation type="submission" date="2024-02" db="EMBL/GenBank/DDBJ databases">
        <authorList>
            <person name="Vignale AGUSTIN F."/>
            <person name="Sosa J E."/>
            <person name="Modenutti C."/>
        </authorList>
    </citation>
    <scope>NUCLEOTIDE SEQUENCE [LARGE SCALE GENOMIC DNA]</scope>
</reference>
<dbReference type="Gene3D" id="1.20.58.2220">
    <property type="entry name" value="Formin, FH2 domain"/>
    <property type="match status" value="1"/>
</dbReference>
<gene>
    <name evidence="2" type="ORF">ILEXP_LOCUS14500</name>
</gene>
<accession>A0ABC8RNX4</accession>